<keyword evidence="5" id="KW-0804">Transcription</keyword>
<feature type="compositionally biased region" description="Basic residues" evidence="7">
    <location>
        <begin position="152"/>
        <end position="168"/>
    </location>
</feature>
<evidence type="ECO:0000256" key="7">
    <source>
        <dbReference type="SAM" id="MobiDB-lite"/>
    </source>
</evidence>
<protein>
    <recommendedName>
        <fullName evidence="8">Zn(2)-C6 fungal-type domain-containing protein</fullName>
    </recommendedName>
</protein>
<dbReference type="GO" id="GO:0008270">
    <property type="term" value="F:zinc ion binding"/>
    <property type="evidence" value="ECO:0007669"/>
    <property type="project" value="InterPro"/>
</dbReference>
<evidence type="ECO:0000313" key="10">
    <source>
        <dbReference type="Proteomes" id="UP000309038"/>
    </source>
</evidence>
<feature type="compositionally biased region" description="Pro residues" evidence="7">
    <location>
        <begin position="271"/>
        <end position="280"/>
    </location>
</feature>
<name>A0A4S4KNH9_9APHY</name>
<evidence type="ECO:0000313" key="9">
    <source>
        <dbReference type="EMBL" id="THH00105.1"/>
    </source>
</evidence>
<organism evidence="9 10">
    <name type="scientific">Hermanssonia centrifuga</name>
    <dbReference type="NCBI Taxonomy" id="98765"/>
    <lineage>
        <taxon>Eukaryota</taxon>
        <taxon>Fungi</taxon>
        <taxon>Dikarya</taxon>
        <taxon>Basidiomycota</taxon>
        <taxon>Agaricomycotina</taxon>
        <taxon>Agaricomycetes</taxon>
        <taxon>Polyporales</taxon>
        <taxon>Meruliaceae</taxon>
        <taxon>Hermanssonia</taxon>
    </lineage>
</organism>
<dbReference type="EMBL" id="SGPJ01000059">
    <property type="protein sequence ID" value="THH00105.1"/>
    <property type="molecule type" value="Genomic_DNA"/>
</dbReference>
<evidence type="ECO:0000256" key="2">
    <source>
        <dbReference type="ARBA" id="ARBA00022833"/>
    </source>
</evidence>
<feature type="region of interest" description="Disordered" evidence="7">
    <location>
        <begin position="1"/>
        <end position="66"/>
    </location>
</feature>
<feature type="compositionally biased region" description="Low complexity" evidence="7">
    <location>
        <begin position="182"/>
        <end position="196"/>
    </location>
</feature>
<dbReference type="Proteomes" id="UP000309038">
    <property type="component" value="Unassembled WGS sequence"/>
</dbReference>
<dbReference type="SMART" id="SM00066">
    <property type="entry name" value="GAL4"/>
    <property type="match status" value="1"/>
</dbReference>
<dbReference type="GO" id="GO:0003677">
    <property type="term" value="F:DNA binding"/>
    <property type="evidence" value="ECO:0007669"/>
    <property type="project" value="UniProtKB-KW"/>
</dbReference>
<sequence>MSSDQAKSPPEQPAQPAAVPAYPPQYSGAHYPQLPPGAYPPPYYTYTPLANDPNHDPNAPNGPPMPYLMAFPPPPPGMVYAYAPPPPVPGQGMPYPYPPPQGLPAAPRPKRKQVKMACTNCAGACKRCDDSRPCERCVKYGIADTCVDGTRKERKKGIKRGPYKRKSKFGSNEAAFPTASSAPTGEASTEPTTTPAPTYPPMPESYYPYYYPHPGYPAPGHEVPQPNGEAVANGNGHPMPHPYYPLHPAVYPSYPPYSHPGPVAYAAPPAMMPPPPPPPDVNGKADDTVTAAPKSKKKRKVGEDGAPKAKKAKATNGEITNGVGPTAVGSSHTNGTAVNGVNGAADQRHVVSSA</sequence>
<keyword evidence="4" id="KW-0238">DNA-binding</keyword>
<evidence type="ECO:0000259" key="8">
    <source>
        <dbReference type="PROSITE" id="PS50048"/>
    </source>
</evidence>
<dbReference type="InterPro" id="IPR001138">
    <property type="entry name" value="Zn2Cys6_DnaBD"/>
</dbReference>
<feature type="compositionally biased region" description="Polar residues" evidence="7">
    <location>
        <begin position="328"/>
        <end position="339"/>
    </location>
</feature>
<accession>A0A4S4KNH9</accession>
<comment type="caution">
    <text evidence="9">The sequence shown here is derived from an EMBL/GenBank/DDBJ whole genome shotgun (WGS) entry which is preliminary data.</text>
</comment>
<feature type="compositionally biased region" description="Pro residues" evidence="7">
    <location>
        <begin position="33"/>
        <end position="43"/>
    </location>
</feature>
<evidence type="ECO:0000256" key="4">
    <source>
        <dbReference type="ARBA" id="ARBA00023125"/>
    </source>
</evidence>
<dbReference type="PANTHER" id="PTHR47659">
    <property type="entry name" value="ZN(II)2CYS6 TRANSCRIPTION FACTOR (EUROFUNG)-RELATED"/>
    <property type="match status" value="1"/>
</dbReference>
<feature type="compositionally biased region" description="Low complexity" evidence="7">
    <location>
        <begin position="44"/>
        <end position="59"/>
    </location>
</feature>
<evidence type="ECO:0000256" key="5">
    <source>
        <dbReference type="ARBA" id="ARBA00023163"/>
    </source>
</evidence>
<proteinExistence type="predicted"/>
<dbReference type="GO" id="GO:0000981">
    <property type="term" value="F:DNA-binding transcription factor activity, RNA polymerase II-specific"/>
    <property type="evidence" value="ECO:0007669"/>
    <property type="project" value="InterPro"/>
</dbReference>
<dbReference type="PANTHER" id="PTHR47659:SF7">
    <property type="entry name" value="FUNGAL TRANSCRIPTIONAL REGULATORY PROTEIN, N-TERMINAL DOMAIN-CONTAINING PROTEIN"/>
    <property type="match status" value="1"/>
</dbReference>
<feature type="compositionally biased region" description="Low complexity" evidence="7">
    <location>
        <begin position="1"/>
        <end position="20"/>
    </location>
</feature>
<keyword evidence="1" id="KW-0479">Metal-binding</keyword>
<dbReference type="InterPro" id="IPR050335">
    <property type="entry name" value="ERT1_acuK_gluconeogen_tf"/>
</dbReference>
<keyword evidence="10" id="KW-1185">Reference proteome</keyword>
<dbReference type="PROSITE" id="PS50048">
    <property type="entry name" value="ZN2_CY6_FUNGAL_2"/>
    <property type="match status" value="1"/>
</dbReference>
<reference evidence="9 10" key="1">
    <citation type="submission" date="2019-02" db="EMBL/GenBank/DDBJ databases">
        <title>Genome sequencing of the rare red list fungi Phlebia centrifuga.</title>
        <authorList>
            <person name="Buettner E."/>
            <person name="Kellner H."/>
        </authorList>
    </citation>
    <scope>NUCLEOTIDE SEQUENCE [LARGE SCALE GENOMIC DNA]</scope>
    <source>
        <strain evidence="9 10">DSM 108282</strain>
    </source>
</reference>
<dbReference type="PRINTS" id="PR01217">
    <property type="entry name" value="PRICHEXTENSN"/>
</dbReference>
<feature type="region of interest" description="Disordered" evidence="7">
    <location>
        <begin position="151"/>
        <end position="200"/>
    </location>
</feature>
<dbReference type="AlphaFoldDB" id="A0A4S4KNH9"/>
<evidence type="ECO:0000256" key="6">
    <source>
        <dbReference type="ARBA" id="ARBA00023242"/>
    </source>
</evidence>
<feature type="domain" description="Zn(2)-C6 fungal-type" evidence="8">
    <location>
        <begin position="117"/>
        <end position="148"/>
    </location>
</feature>
<dbReference type="CDD" id="cd00067">
    <property type="entry name" value="GAL4"/>
    <property type="match status" value="1"/>
</dbReference>
<keyword evidence="2" id="KW-0862">Zinc</keyword>
<evidence type="ECO:0000256" key="3">
    <source>
        <dbReference type="ARBA" id="ARBA00023015"/>
    </source>
</evidence>
<feature type="region of interest" description="Disordered" evidence="7">
    <location>
        <begin position="271"/>
        <end position="354"/>
    </location>
</feature>
<keyword evidence="3" id="KW-0805">Transcription regulation</keyword>
<evidence type="ECO:0000256" key="1">
    <source>
        <dbReference type="ARBA" id="ARBA00022723"/>
    </source>
</evidence>
<keyword evidence="6" id="KW-0539">Nucleus</keyword>
<gene>
    <name evidence="9" type="ORF">EW026_g2361</name>
</gene>